<protein>
    <recommendedName>
        <fullName evidence="6">Protein kinase domain-containing protein</fullName>
    </recommendedName>
</protein>
<evidence type="ECO:0000256" key="3">
    <source>
        <dbReference type="ARBA" id="ARBA00022741"/>
    </source>
</evidence>
<proteinExistence type="predicted"/>
<evidence type="ECO:0000256" key="5">
    <source>
        <dbReference type="ARBA" id="ARBA00022840"/>
    </source>
</evidence>
<keyword evidence="4" id="KW-0418">Kinase</keyword>
<dbReference type="PANTHER" id="PTHR43895:SF123">
    <property type="entry name" value="NON-SPECIFIC SERINE_THREONINE PROTEIN KINASE"/>
    <property type="match status" value="1"/>
</dbReference>
<organism evidence="7 8">
    <name type="scientific">Gonium pectorale</name>
    <name type="common">Green alga</name>
    <dbReference type="NCBI Taxonomy" id="33097"/>
    <lineage>
        <taxon>Eukaryota</taxon>
        <taxon>Viridiplantae</taxon>
        <taxon>Chlorophyta</taxon>
        <taxon>core chlorophytes</taxon>
        <taxon>Chlorophyceae</taxon>
        <taxon>CS clade</taxon>
        <taxon>Chlamydomonadales</taxon>
        <taxon>Volvocaceae</taxon>
        <taxon>Gonium</taxon>
    </lineage>
</organism>
<dbReference type="GO" id="GO:0004674">
    <property type="term" value="F:protein serine/threonine kinase activity"/>
    <property type="evidence" value="ECO:0007669"/>
    <property type="project" value="UniProtKB-KW"/>
</dbReference>
<dbReference type="Proteomes" id="UP000075714">
    <property type="component" value="Unassembled WGS sequence"/>
</dbReference>
<dbReference type="InterPro" id="IPR000719">
    <property type="entry name" value="Prot_kinase_dom"/>
</dbReference>
<dbReference type="OrthoDB" id="503873at2759"/>
<dbReference type="AlphaFoldDB" id="A0A150G9Z8"/>
<gene>
    <name evidence="7" type="ORF">GPECTOR_42g804</name>
</gene>
<evidence type="ECO:0000313" key="8">
    <source>
        <dbReference type="Proteomes" id="UP000075714"/>
    </source>
</evidence>
<keyword evidence="3" id="KW-0547">Nucleotide-binding</keyword>
<dbReference type="GO" id="GO:0005524">
    <property type="term" value="F:ATP binding"/>
    <property type="evidence" value="ECO:0007669"/>
    <property type="project" value="UniProtKB-KW"/>
</dbReference>
<reference evidence="8" key="1">
    <citation type="journal article" date="2016" name="Nat. Commun.">
        <title>The Gonium pectorale genome demonstrates co-option of cell cycle regulation during the evolution of multicellularity.</title>
        <authorList>
            <person name="Hanschen E.R."/>
            <person name="Marriage T.N."/>
            <person name="Ferris P.J."/>
            <person name="Hamaji T."/>
            <person name="Toyoda A."/>
            <person name="Fujiyama A."/>
            <person name="Neme R."/>
            <person name="Noguchi H."/>
            <person name="Minakuchi Y."/>
            <person name="Suzuki M."/>
            <person name="Kawai-Toyooka H."/>
            <person name="Smith D.R."/>
            <person name="Sparks H."/>
            <person name="Anderson J."/>
            <person name="Bakaric R."/>
            <person name="Luria V."/>
            <person name="Karger A."/>
            <person name="Kirschner M.W."/>
            <person name="Durand P.M."/>
            <person name="Michod R.E."/>
            <person name="Nozaki H."/>
            <person name="Olson B.J."/>
        </authorList>
    </citation>
    <scope>NUCLEOTIDE SEQUENCE [LARGE SCALE GENOMIC DNA]</scope>
    <source>
        <strain evidence="8">NIES-2863</strain>
    </source>
</reference>
<dbReference type="EMBL" id="LSYV01000043">
    <property type="protein sequence ID" value="KXZ46593.1"/>
    <property type="molecule type" value="Genomic_DNA"/>
</dbReference>
<feature type="domain" description="Protein kinase" evidence="6">
    <location>
        <begin position="1"/>
        <end position="194"/>
    </location>
</feature>
<evidence type="ECO:0000256" key="2">
    <source>
        <dbReference type="ARBA" id="ARBA00022679"/>
    </source>
</evidence>
<dbReference type="SMART" id="SM00220">
    <property type="entry name" value="S_TKc"/>
    <property type="match status" value="1"/>
</dbReference>
<evidence type="ECO:0000256" key="4">
    <source>
        <dbReference type="ARBA" id="ARBA00022777"/>
    </source>
</evidence>
<evidence type="ECO:0000259" key="6">
    <source>
        <dbReference type="PROSITE" id="PS50011"/>
    </source>
</evidence>
<accession>A0A150G9Z8</accession>
<dbReference type="GO" id="GO:0007165">
    <property type="term" value="P:signal transduction"/>
    <property type="evidence" value="ECO:0007669"/>
    <property type="project" value="TreeGrafter"/>
</dbReference>
<evidence type="ECO:0000256" key="1">
    <source>
        <dbReference type="ARBA" id="ARBA00022527"/>
    </source>
</evidence>
<evidence type="ECO:0000313" key="7">
    <source>
        <dbReference type="EMBL" id="KXZ46593.1"/>
    </source>
</evidence>
<dbReference type="PROSITE" id="PS50011">
    <property type="entry name" value="PROTEIN_KINASE_DOM"/>
    <property type="match status" value="1"/>
</dbReference>
<sequence>MLTVWPLPRLFHYVQQQTRLKEAVARWFFQQLIIGVDYCHKRGVANRDIKLENTLLQKVDGLPLPLLKICDFGYSKADVRSAAKSKVGTLTYMAPEVLVNRDGKYDGKVADIWSCGVMLYVMFYGRYPFETPPGSTMPKATEILAMLDNMVRQRYELPAHVEISEAGKSLLKRMLLPDPKQRIPIEEVMKHPWFTTNLPPEAPTMNESYLRAAFPAGHQSPEDIRRLLDEAKGRPHAQQAAANAAANAAAAAVAQQRAYPVPITPAAAPPAVGMTGASEEAYDSLMDQAINEDLRAHNSAELQQYVRAHR</sequence>
<dbReference type="Pfam" id="PF00069">
    <property type="entry name" value="Pkinase"/>
    <property type="match status" value="1"/>
</dbReference>
<keyword evidence="1" id="KW-0723">Serine/threonine-protein kinase</keyword>
<keyword evidence="2" id="KW-0808">Transferase</keyword>
<name>A0A150G9Z8_GONPE</name>
<dbReference type="PANTHER" id="PTHR43895">
    <property type="entry name" value="CALCIUM/CALMODULIN-DEPENDENT PROTEIN KINASE KINASE-RELATED"/>
    <property type="match status" value="1"/>
</dbReference>
<dbReference type="STRING" id="33097.A0A150G9Z8"/>
<dbReference type="InterPro" id="IPR011009">
    <property type="entry name" value="Kinase-like_dom_sf"/>
</dbReference>
<dbReference type="SUPFAM" id="SSF56112">
    <property type="entry name" value="Protein kinase-like (PK-like)"/>
    <property type="match status" value="1"/>
</dbReference>
<keyword evidence="5" id="KW-0067">ATP-binding</keyword>
<dbReference type="Gene3D" id="1.10.510.10">
    <property type="entry name" value="Transferase(Phosphotransferase) domain 1"/>
    <property type="match status" value="1"/>
</dbReference>
<keyword evidence="8" id="KW-1185">Reference proteome</keyword>
<comment type="caution">
    <text evidence="7">The sequence shown here is derived from an EMBL/GenBank/DDBJ whole genome shotgun (WGS) entry which is preliminary data.</text>
</comment>